<keyword evidence="2" id="KW-1185">Reference proteome</keyword>
<name>A0A445EZC5_GLYSO</name>
<organism evidence="1 2">
    <name type="scientific">Glycine soja</name>
    <name type="common">Wild soybean</name>
    <dbReference type="NCBI Taxonomy" id="3848"/>
    <lineage>
        <taxon>Eukaryota</taxon>
        <taxon>Viridiplantae</taxon>
        <taxon>Streptophyta</taxon>
        <taxon>Embryophyta</taxon>
        <taxon>Tracheophyta</taxon>
        <taxon>Spermatophyta</taxon>
        <taxon>Magnoliopsida</taxon>
        <taxon>eudicotyledons</taxon>
        <taxon>Gunneridae</taxon>
        <taxon>Pentapetalae</taxon>
        <taxon>rosids</taxon>
        <taxon>fabids</taxon>
        <taxon>Fabales</taxon>
        <taxon>Fabaceae</taxon>
        <taxon>Papilionoideae</taxon>
        <taxon>50 kb inversion clade</taxon>
        <taxon>NPAAA clade</taxon>
        <taxon>indigoferoid/millettioid clade</taxon>
        <taxon>Phaseoleae</taxon>
        <taxon>Glycine</taxon>
        <taxon>Glycine subgen. Soja</taxon>
    </lineage>
</organism>
<evidence type="ECO:0000313" key="2">
    <source>
        <dbReference type="Proteomes" id="UP000289340"/>
    </source>
</evidence>
<reference evidence="1 2" key="1">
    <citation type="submission" date="2018-09" db="EMBL/GenBank/DDBJ databases">
        <title>A high-quality reference genome of wild soybean provides a powerful tool to mine soybean genomes.</title>
        <authorList>
            <person name="Xie M."/>
            <person name="Chung C.Y.L."/>
            <person name="Li M.-W."/>
            <person name="Wong F.-L."/>
            <person name="Chan T.-F."/>
            <person name="Lam H.-M."/>
        </authorList>
    </citation>
    <scope>NUCLEOTIDE SEQUENCE [LARGE SCALE GENOMIC DNA]</scope>
    <source>
        <strain evidence="2">cv. W05</strain>
        <tissue evidence="1">Hypocotyl of etiolated seedlings</tissue>
    </source>
</reference>
<evidence type="ECO:0000313" key="1">
    <source>
        <dbReference type="EMBL" id="RZB41898.1"/>
    </source>
</evidence>
<proteinExistence type="predicted"/>
<protein>
    <submittedName>
        <fullName evidence="1">Uncharacterized protein</fullName>
    </submittedName>
</protein>
<accession>A0A445EZC5</accession>
<dbReference type="AlphaFoldDB" id="A0A445EZC5"/>
<gene>
    <name evidence="1" type="ORF">D0Y65_052764</name>
</gene>
<dbReference type="Proteomes" id="UP000289340">
    <property type="component" value="Chromosome 20"/>
</dbReference>
<comment type="caution">
    <text evidence="1">The sequence shown here is derived from an EMBL/GenBank/DDBJ whole genome shotgun (WGS) entry which is preliminary data.</text>
</comment>
<sequence length="59" mass="6957">MWKIILQHAKLSHNLLMCSLTHDLAEGDITKQFSRVNQIQWTKYKIPKLILTKVYCICV</sequence>
<dbReference type="EMBL" id="QZWG01000020">
    <property type="protein sequence ID" value="RZB41898.1"/>
    <property type="molecule type" value="Genomic_DNA"/>
</dbReference>